<proteinExistence type="predicted"/>
<protein>
    <recommendedName>
        <fullName evidence="4">Secreted protein</fullName>
    </recommendedName>
</protein>
<name>A0ABU1W740_9GAMM</name>
<organism evidence="2 3">
    <name type="scientific">Lysobacter niastensis</name>
    <dbReference type="NCBI Taxonomy" id="380629"/>
    <lineage>
        <taxon>Bacteria</taxon>
        <taxon>Pseudomonadati</taxon>
        <taxon>Pseudomonadota</taxon>
        <taxon>Gammaproteobacteria</taxon>
        <taxon>Lysobacterales</taxon>
        <taxon>Lysobacteraceae</taxon>
        <taxon>Lysobacter</taxon>
    </lineage>
</organism>
<feature type="signal peptide" evidence="1">
    <location>
        <begin position="1"/>
        <end position="25"/>
    </location>
</feature>
<keyword evidence="1" id="KW-0732">Signal</keyword>
<gene>
    <name evidence="2" type="ORF">J2X06_000569</name>
</gene>
<dbReference type="Proteomes" id="UP001251524">
    <property type="component" value="Unassembled WGS sequence"/>
</dbReference>
<sequence length="230" mass="25084">MSVRAWCLLAVALAVQAVVVPSARADDDEVEVCRIDLGRGWPPATENYGSAVETLFTGGLTPTFSLTRLPVRSAESALQLIAGEGEGDWTLRYVEADERIQIWTGGRKELRTTQHPDVASVPMPAALARRVVAQWQRVMDAQVPRDRVAEFHDDEVVLFVVDGARISGLQPACGPIVQMMEQVTLMIDATDDGDEKRIKRWRALTELLDQQEQSLAGATGAGAGDTHGEH</sequence>
<accession>A0ABU1W740</accession>
<feature type="chain" id="PRO_5046392516" description="Secreted protein" evidence="1">
    <location>
        <begin position="26"/>
        <end position="230"/>
    </location>
</feature>
<evidence type="ECO:0000256" key="1">
    <source>
        <dbReference type="SAM" id="SignalP"/>
    </source>
</evidence>
<keyword evidence="3" id="KW-1185">Reference proteome</keyword>
<evidence type="ECO:0000313" key="3">
    <source>
        <dbReference type="Proteomes" id="UP001251524"/>
    </source>
</evidence>
<dbReference type="EMBL" id="JAVDVY010000001">
    <property type="protein sequence ID" value="MDR7133385.1"/>
    <property type="molecule type" value="Genomic_DNA"/>
</dbReference>
<evidence type="ECO:0008006" key="4">
    <source>
        <dbReference type="Google" id="ProtNLM"/>
    </source>
</evidence>
<evidence type="ECO:0000313" key="2">
    <source>
        <dbReference type="EMBL" id="MDR7133385.1"/>
    </source>
</evidence>
<reference evidence="2 3" key="1">
    <citation type="submission" date="2023-07" db="EMBL/GenBank/DDBJ databases">
        <title>Sorghum-associated microbial communities from plants grown in Nebraska, USA.</title>
        <authorList>
            <person name="Schachtman D."/>
        </authorList>
    </citation>
    <scope>NUCLEOTIDE SEQUENCE [LARGE SCALE GENOMIC DNA]</scope>
    <source>
        <strain evidence="2 3">BE198</strain>
    </source>
</reference>
<comment type="caution">
    <text evidence="2">The sequence shown here is derived from an EMBL/GenBank/DDBJ whole genome shotgun (WGS) entry which is preliminary data.</text>
</comment>